<evidence type="ECO:0000256" key="2">
    <source>
        <dbReference type="SAM" id="Phobius"/>
    </source>
</evidence>
<keyword evidence="2" id="KW-0472">Membrane</keyword>
<dbReference type="InterPro" id="IPR006311">
    <property type="entry name" value="TAT_signal"/>
</dbReference>
<feature type="domain" description="Beta-lactamase-related" evidence="3">
    <location>
        <begin position="47"/>
        <end position="367"/>
    </location>
</feature>
<keyword evidence="2" id="KW-0812">Transmembrane</keyword>
<dbReference type="RefSeq" id="WP_123124014.1">
    <property type="nucleotide sequence ID" value="NZ_QKNW01000001.1"/>
</dbReference>
<dbReference type="SUPFAM" id="SSF56601">
    <property type="entry name" value="beta-lactamase/transpeptidase-like"/>
    <property type="match status" value="1"/>
</dbReference>
<dbReference type="Gene3D" id="3.40.710.10">
    <property type="entry name" value="DD-peptidase/beta-lactamase superfamily"/>
    <property type="match status" value="1"/>
</dbReference>
<feature type="transmembrane region" description="Helical" evidence="2">
    <location>
        <begin position="618"/>
        <end position="638"/>
    </location>
</feature>
<feature type="transmembrane region" description="Helical" evidence="2">
    <location>
        <begin position="581"/>
        <end position="606"/>
    </location>
</feature>
<feature type="compositionally biased region" description="Low complexity" evidence="1">
    <location>
        <begin position="24"/>
        <end position="41"/>
    </location>
</feature>
<feature type="region of interest" description="Disordered" evidence="1">
    <location>
        <begin position="24"/>
        <end position="44"/>
    </location>
</feature>
<organism evidence="4 5">
    <name type="scientific">Halosegnis longus</name>
    <dbReference type="NCBI Taxonomy" id="2216012"/>
    <lineage>
        <taxon>Archaea</taxon>
        <taxon>Methanobacteriati</taxon>
        <taxon>Methanobacteriota</taxon>
        <taxon>Stenosarchaea group</taxon>
        <taxon>Halobacteria</taxon>
        <taxon>Halobacteriales</taxon>
        <taxon>Natronomonadaceae</taxon>
        <taxon>Halosegnis</taxon>
    </lineage>
</organism>
<keyword evidence="4" id="KW-0378">Hydrolase</keyword>
<dbReference type="EMBL" id="RJJC01000001">
    <property type="protein sequence ID" value="RNJ26290.1"/>
    <property type="molecule type" value="Genomic_DNA"/>
</dbReference>
<sequence length="645" mass="69464">MKQPSVSRRRVLAGAGACAVAASGSSVASGAASPPQSGPQPELETRVDELVAASLEEYDVPGATVAVVSGRGAPLTKGYGRANRERDTPVDSTTTFRVGSVSKPVVATALMNRVEHGELDPTTPVSVYLDAPIRGHPGKPPTLEQLITHRGGFESTNRGLWIPESAPLKSLAAYLREEPHHQVREPGTVGSYSNFGYALAGQLLAATSDKAFAGAIADELLQPAGMTRSSFRQPLPDAVAEAHATGYGSSGSYAQASFPRVGLRPAGSLSTTAEDMARFLQLHLRDGVLDGEQVLEPGTVAAMHEQWATHDEQLDGMAFGFIEDEHGDTRTLWHNGATLSFYSELVIVPEHDFGVFVAFNTDSARNAATDIIDGLLDWALPEQTESTRTPDGTPTRAEELTGTYRSLQQSHTWHDALTSTLNAPTVEIHVADDGALVTDAGGTTSRWIEIAPLVFERTDGSRRLAFGERDGDIEYLYRGGSPTAFARIRTLDRLWLHGLFVLATVIGMLSTSLRWSETTLYQLLRDGDGAVSRRLYTALDDRTTRARLVARTAVTLLTGGLTLAFVHLSVNPLAVLSAPPFSFRVLFVGTVAGLVGTLASVGYAVDELRHDRWERGERVYYGLTTAALAGFCLFLWRWNLLFPPA</sequence>
<keyword evidence="5" id="KW-1185">Reference proteome</keyword>
<evidence type="ECO:0000259" key="3">
    <source>
        <dbReference type="Pfam" id="PF00144"/>
    </source>
</evidence>
<dbReference type="Proteomes" id="UP000270581">
    <property type="component" value="Unassembled WGS sequence"/>
</dbReference>
<dbReference type="AlphaFoldDB" id="A0AAJ4R8R5"/>
<comment type="caution">
    <text evidence="4">The sequence shown here is derived from an EMBL/GenBank/DDBJ whole genome shotgun (WGS) entry which is preliminary data.</text>
</comment>
<evidence type="ECO:0000313" key="4">
    <source>
        <dbReference type="EMBL" id="RNJ26290.1"/>
    </source>
</evidence>
<evidence type="ECO:0000313" key="5">
    <source>
        <dbReference type="Proteomes" id="UP000270581"/>
    </source>
</evidence>
<feature type="transmembrane region" description="Helical" evidence="2">
    <location>
        <begin position="548"/>
        <end position="569"/>
    </location>
</feature>
<dbReference type="Pfam" id="PF00144">
    <property type="entry name" value="Beta-lactamase"/>
    <property type="match status" value="1"/>
</dbReference>
<dbReference type="InterPro" id="IPR050491">
    <property type="entry name" value="AmpC-like"/>
</dbReference>
<dbReference type="PANTHER" id="PTHR46825">
    <property type="entry name" value="D-ALANYL-D-ALANINE-CARBOXYPEPTIDASE/ENDOPEPTIDASE AMPH"/>
    <property type="match status" value="1"/>
</dbReference>
<proteinExistence type="predicted"/>
<dbReference type="PANTHER" id="PTHR46825:SF9">
    <property type="entry name" value="BETA-LACTAMASE-RELATED DOMAIN-CONTAINING PROTEIN"/>
    <property type="match status" value="1"/>
</dbReference>
<dbReference type="InterPro" id="IPR001466">
    <property type="entry name" value="Beta-lactam-related"/>
</dbReference>
<protein>
    <submittedName>
        <fullName evidence="4">Class A beta-lactamase-related serine hydrolase</fullName>
    </submittedName>
</protein>
<evidence type="ECO:0000256" key="1">
    <source>
        <dbReference type="SAM" id="MobiDB-lite"/>
    </source>
</evidence>
<keyword evidence="2" id="KW-1133">Transmembrane helix</keyword>
<accession>A0AAJ4R8R5</accession>
<dbReference type="InterPro" id="IPR012338">
    <property type="entry name" value="Beta-lactam/transpept-like"/>
</dbReference>
<dbReference type="GO" id="GO:0016787">
    <property type="term" value="F:hydrolase activity"/>
    <property type="evidence" value="ECO:0007669"/>
    <property type="project" value="UniProtKB-KW"/>
</dbReference>
<feature type="transmembrane region" description="Helical" evidence="2">
    <location>
        <begin position="494"/>
        <end position="515"/>
    </location>
</feature>
<dbReference type="PROSITE" id="PS51318">
    <property type="entry name" value="TAT"/>
    <property type="match status" value="1"/>
</dbReference>
<reference evidence="4 5" key="1">
    <citation type="submission" date="2018-11" db="EMBL/GenBank/DDBJ databases">
        <title>Genome sequences of Natronomonas sp. CBA1133.</title>
        <authorList>
            <person name="Roh S.W."/>
            <person name="Cha I.-T."/>
        </authorList>
    </citation>
    <scope>NUCLEOTIDE SEQUENCE [LARGE SCALE GENOMIC DNA]</scope>
    <source>
        <strain evidence="4 5">CBA1133</strain>
    </source>
</reference>
<name>A0AAJ4R8R5_9EURY</name>
<gene>
    <name evidence="4" type="ORF">Nmn1133_06100</name>
</gene>